<dbReference type="Gene3D" id="1.10.1740.10">
    <property type="match status" value="1"/>
</dbReference>
<dbReference type="InterPro" id="IPR013249">
    <property type="entry name" value="RNA_pol_sigma70_r4_t2"/>
</dbReference>
<feature type="domain" description="RNA polymerase sigma-70 region 2" evidence="2">
    <location>
        <begin position="12"/>
        <end position="78"/>
    </location>
</feature>
<dbReference type="PANTHER" id="PTHR47756:SF2">
    <property type="entry name" value="BLL6612 PROTEIN"/>
    <property type="match status" value="1"/>
</dbReference>
<comment type="caution">
    <text evidence="4">The sequence shown here is derived from an EMBL/GenBank/DDBJ whole genome shotgun (WGS) entry which is preliminary data.</text>
</comment>
<dbReference type="Gene3D" id="1.10.10.10">
    <property type="entry name" value="Winged helix-like DNA-binding domain superfamily/Winged helix DNA-binding domain"/>
    <property type="match status" value="1"/>
</dbReference>
<dbReference type="InterPro" id="IPR003346">
    <property type="entry name" value="Transposase_20"/>
</dbReference>
<dbReference type="EMBL" id="BMGJ01000002">
    <property type="protein sequence ID" value="GGD54788.1"/>
    <property type="molecule type" value="Genomic_DNA"/>
</dbReference>
<gene>
    <name evidence="4" type="ORF">GCM10011357_08130</name>
</gene>
<dbReference type="InterPro" id="IPR014284">
    <property type="entry name" value="RNA_pol_sigma-70_dom"/>
</dbReference>
<accession>A0ABQ1R2A9</accession>
<evidence type="ECO:0000313" key="5">
    <source>
        <dbReference type="Proteomes" id="UP000614272"/>
    </source>
</evidence>
<sequence length="280" mass="31069">MQQSFNQYLNQLYRQHSRHVMATLIRLLGDFQLAEEAMQEAFAATMQQWPEQGTPDNPKAWLIRAGRNKGIDAIRRRQYAKDYAKRQPEHTYEQELDENAVADDMLRLIFTCCHPGLSRDAQLALTLREVCGLTTEQLSSGLLVPAETVAQRIVRAKRKIKTAGIAYAKLGLGDAFQRGRDASASLGMVPAHSGSGGKVTEGKITRRGDAYVRSMAINGARSVVSRARDKTDPLSLWIQNLLKTKSFNTTVVAVANKLIRMALAMLKTGQDYRPPVALAA</sequence>
<reference evidence="5" key="1">
    <citation type="journal article" date="2019" name="Int. J. Syst. Evol. Microbiol.">
        <title>The Global Catalogue of Microorganisms (GCM) 10K type strain sequencing project: providing services to taxonomists for standard genome sequencing and annotation.</title>
        <authorList>
            <consortium name="The Broad Institute Genomics Platform"/>
            <consortium name="The Broad Institute Genome Sequencing Center for Infectious Disease"/>
            <person name="Wu L."/>
            <person name="Ma J."/>
        </authorList>
    </citation>
    <scope>NUCLEOTIDE SEQUENCE [LARGE SCALE GENOMIC DNA]</scope>
    <source>
        <strain evidence="5">CGMCC 1.12923</strain>
    </source>
</reference>
<protein>
    <recommendedName>
        <fullName evidence="6">RNA polymerase subunit sigma-24</fullName>
    </recommendedName>
</protein>
<dbReference type="InterPro" id="IPR013325">
    <property type="entry name" value="RNA_pol_sigma_r2"/>
</dbReference>
<feature type="domain" description="RNA polymerase sigma factor 70 region 4 type 2" evidence="3">
    <location>
        <begin position="109"/>
        <end position="160"/>
    </location>
</feature>
<dbReference type="InterPro" id="IPR013324">
    <property type="entry name" value="RNA_pol_sigma_r3/r4-like"/>
</dbReference>
<name>A0ABQ1R2A9_9ALTE</name>
<evidence type="ECO:0000259" key="2">
    <source>
        <dbReference type="Pfam" id="PF04542"/>
    </source>
</evidence>
<proteinExistence type="predicted"/>
<dbReference type="Pfam" id="PF02371">
    <property type="entry name" value="Transposase_20"/>
    <property type="match status" value="1"/>
</dbReference>
<evidence type="ECO:0000259" key="1">
    <source>
        <dbReference type="Pfam" id="PF02371"/>
    </source>
</evidence>
<dbReference type="RefSeq" id="WP_099033008.1">
    <property type="nucleotide sequence ID" value="NZ_BMGJ01000002.1"/>
</dbReference>
<dbReference type="SUPFAM" id="SSF88659">
    <property type="entry name" value="Sigma3 and sigma4 domains of RNA polymerase sigma factors"/>
    <property type="match status" value="1"/>
</dbReference>
<dbReference type="InterPro" id="IPR036388">
    <property type="entry name" value="WH-like_DNA-bd_sf"/>
</dbReference>
<dbReference type="InterPro" id="IPR007627">
    <property type="entry name" value="RNA_pol_sigma70_r2"/>
</dbReference>
<evidence type="ECO:0008006" key="6">
    <source>
        <dbReference type="Google" id="ProtNLM"/>
    </source>
</evidence>
<evidence type="ECO:0000313" key="4">
    <source>
        <dbReference type="EMBL" id="GGD54788.1"/>
    </source>
</evidence>
<feature type="domain" description="Transposase IS116/IS110/IS902 C-terminal" evidence="1">
    <location>
        <begin position="167"/>
        <end position="228"/>
    </location>
</feature>
<dbReference type="Proteomes" id="UP000614272">
    <property type="component" value="Unassembled WGS sequence"/>
</dbReference>
<evidence type="ECO:0000259" key="3">
    <source>
        <dbReference type="Pfam" id="PF08281"/>
    </source>
</evidence>
<dbReference type="PANTHER" id="PTHR47756">
    <property type="entry name" value="BLL6612 PROTEIN-RELATED"/>
    <property type="match status" value="1"/>
</dbReference>
<dbReference type="Pfam" id="PF04542">
    <property type="entry name" value="Sigma70_r2"/>
    <property type="match status" value="1"/>
</dbReference>
<organism evidence="4 5">
    <name type="scientific">Lacimicrobium alkaliphilum</name>
    <dbReference type="NCBI Taxonomy" id="1526571"/>
    <lineage>
        <taxon>Bacteria</taxon>
        <taxon>Pseudomonadati</taxon>
        <taxon>Pseudomonadota</taxon>
        <taxon>Gammaproteobacteria</taxon>
        <taxon>Alteromonadales</taxon>
        <taxon>Alteromonadaceae</taxon>
        <taxon>Lacimicrobium</taxon>
    </lineage>
</organism>
<dbReference type="Pfam" id="PF08281">
    <property type="entry name" value="Sigma70_r4_2"/>
    <property type="match status" value="1"/>
</dbReference>
<keyword evidence="5" id="KW-1185">Reference proteome</keyword>
<dbReference type="NCBIfam" id="TIGR02937">
    <property type="entry name" value="sigma70-ECF"/>
    <property type="match status" value="1"/>
</dbReference>
<dbReference type="SUPFAM" id="SSF88946">
    <property type="entry name" value="Sigma2 domain of RNA polymerase sigma factors"/>
    <property type="match status" value="1"/>
</dbReference>